<evidence type="ECO:0000313" key="2">
    <source>
        <dbReference type="Proteomes" id="UP000292082"/>
    </source>
</evidence>
<gene>
    <name evidence="1" type="ORF">BD310DRAFT_934991</name>
</gene>
<organism evidence="1 2">
    <name type="scientific">Dichomitus squalens</name>
    <dbReference type="NCBI Taxonomy" id="114155"/>
    <lineage>
        <taxon>Eukaryota</taxon>
        <taxon>Fungi</taxon>
        <taxon>Dikarya</taxon>
        <taxon>Basidiomycota</taxon>
        <taxon>Agaricomycotina</taxon>
        <taxon>Agaricomycetes</taxon>
        <taxon>Polyporales</taxon>
        <taxon>Polyporaceae</taxon>
        <taxon>Dichomitus</taxon>
    </lineage>
</organism>
<accession>A0A4Q9PKZ2</accession>
<name>A0A4Q9PKZ2_9APHY</name>
<reference evidence="1 2" key="1">
    <citation type="submission" date="2019-01" db="EMBL/GenBank/DDBJ databases">
        <title>Draft genome sequences of three monokaryotic isolates of the white-rot basidiomycete fungus Dichomitus squalens.</title>
        <authorList>
            <consortium name="DOE Joint Genome Institute"/>
            <person name="Lopez S.C."/>
            <person name="Andreopoulos B."/>
            <person name="Pangilinan J."/>
            <person name="Lipzen A."/>
            <person name="Riley R."/>
            <person name="Ahrendt S."/>
            <person name="Ng V."/>
            <person name="Barry K."/>
            <person name="Daum C."/>
            <person name="Grigoriev I.V."/>
            <person name="Hilden K.S."/>
            <person name="Makela M.R."/>
            <person name="de Vries R.P."/>
        </authorList>
    </citation>
    <scope>NUCLEOTIDE SEQUENCE [LARGE SCALE GENOMIC DNA]</scope>
    <source>
        <strain evidence="1 2">CBS 464.89</strain>
    </source>
</reference>
<sequence>MSTVTEDERGNRCIGSHDELQRCHIQAYLESCPRTYCCSSSPLSHTCPSSLYRRLTVRRSSSSIPPFLSISCVKAAFHRLDDLMRVLDTHSGQFVQADLQSITSAILSHTWDREKAGCQFS</sequence>
<proteinExistence type="predicted"/>
<evidence type="ECO:0000313" key="1">
    <source>
        <dbReference type="EMBL" id="TBU54843.1"/>
    </source>
</evidence>
<keyword evidence="2" id="KW-1185">Reference proteome</keyword>
<dbReference type="AlphaFoldDB" id="A0A4Q9PKZ2"/>
<protein>
    <submittedName>
        <fullName evidence="1">Uncharacterized protein</fullName>
    </submittedName>
</protein>
<dbReference type="EMBL" id="ML145180">
    <property type="protein sequence ID" value="TBU54843.1"/>
    <property type="molecule type" value="Genomic_DNA"/>
</dbReference>
<dbReference type="Proteomes" id="UP000292082">
    <property type="component" value="Unassembled WGS sequence"/>
</dbReference>